<gene>
    <name evidence="3" type="ORF">ADEAN_000887700</name>
</gene>
<keyword evidence="1" id="KW-0175">Coiled coil</keyword>
<dbReference type="Proteomes" id="UP000515908">
    <property type="component" value="Chromosome 20"/>
</dbReference>
<evidence type="ECO:0000313" key="4">
    <source>
        <dbReference type="Proteomes" id="UP000515908"/>
    </source>
</evidence>
<feature type="compositionally biased region" description="Polar residues" evidence="2">
    <location>
        <begin position="93"/>
        <end position="104"/>
    </location>
</feature>
<accession>A0A7G2CPB4</accession>
<organism evidence="3 4">
    <name type="scientific">Angomonas deanei</name>
    <dbReference type="NCBI Taxonomy" id="59799"/>
    <lineage>
        <taxon>Eukaryota</taxon>
        <taxon>Discoba</taxon>
        <taxon>Euglenozoa</taxon>
        <taxon>Kinetoplastea</taxon>
        <taxon>Metakinetoplastina</taxon>
        <taxon>Trypanosomatida</taxon>
        <taxon>Trypanosomatidae</taxon>
        <taxon>Strigomonadinae</taxon>
        <taxon>Angomonas</taxon>
    </lineage>
</organism>
<evidence type="ECO:0000313" key="3">
    <source>
        <dbReference type="EMBL" id="CAD2221345.1"/>
    </source>
</evidence>
<reference evidence="3 4" key="1">
    <citation type="submission" date="2020-08" db="EMBL/GenBank/DDBJ databases">
        <authorList>
            <person name="Newling K."/>
            <person name="Davey J."/>
            <person name="Forrester S."/>
        </authorList>
    </citation>
    <scope>NUCLEOTIDE SEQUENCE [LARGE SCALE GENOMIC DNA]</scope>
    <source>
        <strain evidence="4">Crithidia deanei Carvalho (ATCC PRA-265)</strain>
    </source>
</reference>
<keyword evidence="4" id="KW-1185">Reference proteome</keyword>
<proteinExistence type="predicted"/>
<sequence length="132" mass="14992">MQLRCAKDENERLLLELRELKSTAVGSEAASELKQLRKQIRQKDAEIRALSDQLLPAKQKLVEYMAMADRLGLSYPFPSELEGATVMRLRSLQKGNKTTAPSEHSSPPPPKTTKTKSKRTRKVEFPDEDDLR</sequence>
<evidence type="ECO:0000256" key="2">
    <source>
        <dbReference type="SAM" id="MobiDB-lite"/>
    </source>
</evidence>
<dbReference type="EMBL" id="LR877164">
    <property type="protein sequence ID" value="CAD2221345.1"/>
    <property type="molecule type" value="Genomic_DNA"/>
</dbReference>
<dbReference type="AlphaFoldDB" id="A0A7G2CPB4"/>
<protein>
    <submittedName>
        <fullName evidence="3">Uncharacterized protein</fullName>
    </submittedName>
</protein>
<dbReference type="VEuPathDB" id="TriTrypDB:ADEAN_000887700"/>
<feature type="region of interest" description="Disordered" evidence="2">
    <location>
        <begin position="90"/>
        <end position="132"/>
    </location>
</feature>
<name>A0A7G2CPB4_9TRYP</name>
<dbReference type="OrthoDB" id="272951at2759"/>
<evidence type="ECO:0000256" key="1">
    <source>
        <dbReference type="SAM" id="Coils"/>
    </source>
</evidence>
<feature type="coiled-coil region" evidence="1">
    <location>
        <begin position="3"/>
        <end position="53"/>
    </location>
</feature>